<dbReference type="InterPro" id="IPR016047">
    <property type="entry name" value="M23ase_b-sheet_dom"/>
</dbReference>
<dbReference type="EMBL" id="JBHSQS010000010">
    <property type="protein sequence ID" value="MFC5925308.1"/>
    <property type="molecule type" value="Genomic_DNA"/>
</dbReference>
<dbReference type="GO" id="GO:0016787">
    <property type="term" value="F:hydrolase activity"/>
    <property type="evidence" value="ECO:0007669"/>
    <property type="project" value="UniProtKB-KW"/>
</dbReference>
<evidence type="ECO:0000259" key="3">
    <source>
        <dbReference type="Pfam" id="PF01551"/>
    </source>
</evidence>
<dbReference type="SUPFAM" id="SSF51261">
    <property type="entry name" value="Duplicated hybrid motif"/>
    <property type="match status" value="1"/>
</dbReference>
<dbReference type="InterPro" id="IPR050570">
    <property type="entry name" value="Cell_wall_metabolism_enzyme"/>
</dbReference>
<protein>
    <submittedName>
        <fullName evidence="4">M23 family metallopeptidase</fullName>
        <ecNumber evidence="4">3.4.24.-</ecNumber>
    </submittedName>
</protein>
<accession>A0ABW1H8U4</accession>
<feature type="domain" description="M23ase beta-sheet core" evidence="3">
    <location>
        <begin position="269"/>
        <end position="376"/>
    </location>
</feature>
<dbReference type="Pfam" id="PF01551">
    <property type="entry name" value="Peptidase_M23"/>
    <property type="match status" value="1"/>
</dbReference>
<evidence type="ECO:0000313" key="5">
    <source>
        <dbReference type="Proteomes" id="UP001596226"/>
    </source>
</evidence>
<keyword evidence="2" id="KW-1133">Transmembrane helix</keyword>
<name>A0ABW1H8U4_9ACTN</name>
<evidence type="ECO:0000256" key="2">
    <source>
        <dbReference type="SAM" id="Phobius"/>
    </source>
</evidence>
<reference evidence="5" key="1">
    <citation type="journal article" date="2019" name="Int. J. Syst. Evol. Microbiol.">
        <title>The Global Catalogue of Microorganisms (GCM) 10K type strain sequencing project: providing services to taxonomists for standard genome sequencing and annotation.</title>
        <authorList>
            <consortium name="The Broad Institute Genomics Platform"/>
            <consortium name="The Broad Institute Genome Sequencing Center for Infectious Disease"/>
            <person name="Wu L."/>
            <person name="Ma J."/>
        </authorList>
    </citation>
    <scope>NUCLEOTIDE SEQUENCE [LARGE SCALE GENOMIC DNA]</scope>
    <source>
        <strain evidence="5">CGMCC 4.7144</strain>
    </source>
</reference>
<sequence>MAGRRGRLGAAVTAGRGGFFRRPARVGVIAAVLTGVLLLLCCTGGTAAFFLSGLGGDAENGDTMAGWGCGPVRPVDIAGELPRFTEYGDGQIRNAAIIIKVGQDLGVPSRGWVIALATAMQESALRNLANSDVPESLALPHEGVGADHDSLGLFQQRPGWGTVAERMTPAYTARKFYEKLVKVRSWQRRPLTVVAQQVQVSAYPDAYAKHEDLASRIVDALAGGAARTIEINGKAICDAAERGQIAASGWTAPIPGDVGSGFRTSDRPSHNGVDIGAGKGTEIRAAAAGRVLVARCDPDNRGRRDCDVDGYPGKGGCGWFVDLLHAGGYITRYCHMVVRPRVAPDQIVPAGEVIGQVGSSGNSSGPHLHFEVHLRNDRSSRGAVDPIPFMRERGAPLRGTA</sequence>
<keyword evidence="5" id="KW-1185">Reference proteome</keyword>
<dbReference type="PANTHER" id="PTHR21666:SF289">
    <property type="entry name" value="L-ALA--D-GLU ENDOPEPTIDASE"/>
    <property type="match status" value="1"/>
</dbReference>
<gene>
    <name evidence="4" type="ORF">ACFQGL_18360</name>
</gene>
<dbReference type="Gene3D" id="2.70.70.10">
    <property type="entry name" value="Glucose Permease (Domain IIA)"/>
    <property type="match status" value="1"/>
</dbReference>
<keyword evidence="2" id="KW-0472">Membrane</keyword>
<comment type="caution">
    <text evidence="4">The sequence shown here is derived from an EMBL/GenBank/DDBJ whole genome shotgun (WGS) entry which is preliminary data.</text>
</comment>
<evidence type="ECO:0000313" key="4">
    <source>
        <dbReference type="EMBL" id="MFC5925308.1"/>
    </source>
</evidence>
<keyword evidence="2" id="KW-0812">Transmembrane</keyword>
<dbReference type="InterPro" id="IPR011055">
    <property type="entry name" value="Dup_hybrid_motif"/>
</dbReference>
<organism evidence="4 5">
    <name type="scientific">Micromonospora vulcania</name>
    <dbReference type="NCBI Taxonomy" id="1441873"/>
    <lineage>
        <taxon>Bacteria</taxon>
        <taxon>Bacillati</taxon>
        <taxon>Actinomycetota</taxon>
        <taxon>Actinomycetes</taxon>
        <taxon>Micromonosporales</taxon>
        <taxon>Micromonosporaceae</taxon>
        <taxon>Micromonospora</taxon>
    </lineage>
</organism>
<keyword evidence="1" id="KW-0732">Signal</keyword>
<dbReference type="PANTHER" id="PTHR21666">
    <property type="entry name" value="PEPTIDASE-RELATED"/>
    <property type="match status" value="1"/>
</dbReference>
<feature type="transmembrane region" description="Helical" evidence="2">
    <location>
        <begin position="26"/>
        <end position="51"/>
    </location>
</feature>
<dbReference type="Proteomes" id="UP001596226">
    <property type="component" value="Unassembled WGS sequence"/>
</dbReference>
<proteinExistence type="predicted"/>
<dbReference type="CDD" id="cd12797">
    <property type="entry name" value="M23_peptidase"/>
    <property type="match status" value="1"/>
</dbReference>
<keyword evidence="4" id="KW-0378">Hydrolase</keyword>
<dbReference type="EC" id="3.4.24.-" evidence="4"/>
<evidence type="ECO:0000256" key="1">
    <source>
        <dbReference type="ARBA" id="ARBA00022729"/>
    </source>
</evidence>